<evidence type="ECO:0000313" key="8">
    <source>
        <dbReference type="Proteomes" id="UP000276029"/>
    </source>
</evidence>
<evidence type="ECO:0000256" key="3">
    <source>
        <dbReference type="ARBA" id="ARBA00023163"/>
    </source>
</evidence>
<keyword evidence="1" id="KW-0805">Transcription regulation</keyword>
<dbReference type="Proteomes" id="UP000275727">
    <property type="component" value="Chromosome"/>
</dbReference>
<dbReference type="EMBL" id="RBWX01000008">
    <property type="protein sequence ID" value="RKS88887.1"/>
    <property type="molecule type" value="Genomic_DNA"/>
</dbReference>
<dbReference type="InterPro" id="IPR000792">
    <property type="entry name" value="Tscrpt_reg_LuxR_C"/>
</dbReference>
<keyword evidence="2 6" id="KW-0238">DNA-binding</keyword>
<dbReference type="PROSITE" id="PS50043">
    <property type="entry name" value="HTH_LUXR_2"/>
    <property type="match status" value="1"/>
</dbReference>
<dbReference type="KEGG" id="smic:SmB9_03000"/>
<keyword evidence="3" id="KW-0804">Transcription</keyword>
<dbReference type="PRINTS" id="PR00038">
    <property type="entry name" value="HTHLUXR"/>
</dbReference>
<reference evidence="6 8" key="2">
    <citation type="submission" date="2018-10" db="EMBL/GenBank/DDBJ databases">
        <title>Genomic Encyclopedia of Type Strains, Phase IV (KMG-IV): sequencing the most valuable type-strain genomes for metagenomic binning, comparative biology and taxonomic classification.</title>
        <authorList>
            <person name="Goeker M."/>
        </authorList>
    </citation>
    <scope>NUCLEOTIDE SEQUENCE [LARGE SCALE GENOMIC DNA]</scope>
    <source>
        <strain evidence="6 8">DSM 19791</strain>
    </source>
</reference>
<sequence length="254" mass="27494">MTYDALPRVISAIGEPYFHGVAAQTVCHALGFDLSALIFHRGGHAEPLFHDFDRIGCTHGMAAYAAVTHMANPMLQALPEGAVRARDFAVHDAAGLPSAETLIWTDTEELGFRTPGWPERQEEIGLYVPASGGTLELSLYRERGRTGASDGQLASLGMISKPLAAAFVRHAALCAFRPAALSARERDVYDLIVRGCSTEAVALRLGISRHTVKDHRKHIFRKLGVGSFAELIARHWARAAPSSEGLLPHGTTEH</sequence>
<name>A0AAD1D3A3_SPHMI</name>
<dbReference type="Proteomes" id="UP000276029">
    <property type="component" value="Unassembled WGS sequence"/>
</dbReference>
<feature type="domain" description="HTH luxR-type" evidence="4">
    <location>
        <begin position="174"/>
        <end position="239"/>
    </location>
</feature>
<dbReference type="PROSITE" id="PS00622">
    <property type="entry name" value="HTH_LUXR_1"/>
    <property type="match status" value="1"/>
</dbReference>
<dbReference type="PANTHER" id="PTHR44688">
    <property type="entry name" value="DNA-BINDING TRANSCRIPTIONAL ACTIVATOR DEVR_DOSR"/>
    <property type="match status" value="1"/>
</dbReference>
<evidence type="ECO:0000256" key="2">
    <source>
        <dbReference type="ARBA" id="ARBA00023125"/>
    </source>
</evidence>
<dbReference type="GO" id="GO:0003677">
    <property type="term" value="F:DNA binding"/>
    <property type="evidence" value="ECO:0007669"/>
    <property type="project" value="UniProtKB-KW"/>
</dbReference>
<reference evidence="5 7" key="1">
    <citation type="submission" date="2018-06" db="EMBL/GenBank/DDBJ databases">
        <title>Complete Genome Sequence of the Microcystin-Degrading Bacterium Sphingosinicella microcystinivorans Strain B-9.</title>
        <authorList>
            <person name="Jin H."/>
            <person name="Nishizawa T."/>
            <person name="Guo Y."/>
            <person name="Nishizawa A."/>
            <person name="Park H."/>
            <person name="Kato H."/>
            <person name="Tsuji K."/>
            <person name="Harada K."/>
        </authorList>
    </citation>
    <scope>NUCLEOTIDE SEQUENCE [LARGE SCALE GENOMIC DNA]</scope>
    <source>
        <strain evidence="5 7">B9</strain>
    </source>
</reference>
<evidence type="ECO:0000313" key="6">
    <source>
        <dbReference type="EMBL" id="RKS88887.1"/>
    </source>
</evidence>
<dbReference type="RefSeq" id="WP_121050742.1">
    <property type="nucleotide sequence ID" value="NZ_AP018711.1"/>
</dbReference>
<dbReference type="GO" id="GO:0006355">
    <property type="term" value="P:regulation of DNA-templated transcription"/>
    <property type="evidence" value="ECO:0007669"/>
    <property type="project" value="InterPro"/>
</dbReference>
<dbReference type="AlphaFoldDB" id="A0AAD1D3A3"/>
<organism evidence="5 7">
    <name type="scientific">Sphingosinicella microcystinivorans</name>
    <dbReference type="NCBI Taxonomy" id="335406"/>
    <lineage>
        <taxon>Bacteria</taxon>
        <taxon>Pseudomonadati</taxon>
        <taxon>Pseudomonadota</taxon>
        <taxon>Alphaproteobacteria</taxon>
        <taxon>Sphingomonadales</taxon>
        <taxon>Sphingosinicellaceae</taxon>
        <taxon>Sphingosinicella</taxon>
    </lineage>
</organism>
<dbReference type="Gene3D" id="1.10.10.10">
    <property type="entry name" value="Winged helix-like DNA-binding domain superfamily/Winged helix DNA-binding domain"/>
    <property type="match status" value="1"/>
</dbReference>
<dbReference type="EMBL" id="AP018711">
    <property type="protein sequence ID" value="BBE32642.1"/>
    <property type="molecule type" value="Genomic_DNA"/>
</dbReference>
<dbReference type="SUPFAM" id="SSF46894">
    <property type="entry name" value="C-terminal effector domain of the bipartite response regulators"/>
    <property type="match status" value="1"/>
</dbReference>
<dbReference type="InterPro" id="IPR016032">
    <property type="entry name" value="Sig_transdc_resp-reg_C-effctor"/>
</dbReference>
<dbReference type="PANTHER" id="PTHR44688:SF16">
    <property type="entry name" value="DNA-BINDING TRANSCRIPTIONAL ACTIVATOR DEVR_DOSR"/>
    <property type="match status" value="1"/>
</dbReference>
<protein>
    <submittedName>
        <fullName evidence="6">DNA-binding CsgD family transcriptional regulator</fullName>
    </submittedName>
</protein>
<dbReference type="InterPro" id="IPR036388">
    <property type="entry name" value="WH-like_DNA-bd_sf"/>
</dbReference>
<evidence type="ECO:0000313" key="5">
    <source>
        <dbReference type="EMBL" id="BBE32642.1"/>
    </source>
</evidence>
<dbReference type="CDD" id="cd06170">
    <property type="entry name" value="LuxR_C_like"/>
    <property type="match status" value="1"/>
</dbReference>
<dbReference type="SMART" id="SM00421">
    <property type="entry name" value="HTH_LUXR"/>
    <property type="match status" value="1"/>
</dbReference>
<evidence type="ECO:0000313" key="7">
    <source>
        <dbReference type="Proteomes" id="UP000275727"/>
    </source>
</evidence>
<keyword evidence="8" id="KW-1185">Reference proteome</keyword>
<accession>A0AAD1D3A3</accession>
<evidence type="ECO:0000256" key="1">
    <source>
        <dbReference type="ARBA" id="ARBA00023015"/>
    </source>
</evidence>
<gene>
    <name evidence="6" type="ORF">DFR51_2098</name>
    <name evidence="5" type="ORF">SmB9_03000</name>
</gene>
<dbReference type="Pfam" id="PF00196">
    <property type="entry name" value="GerE"/>
    <property type="match status" value="1"/>
</dbReference>
<proteinExistence type="predicted"/>
<evidence type="ECO:0000259" key="4">
    <source>
        <dbReference type="PROSITE" id="PS50043"/>
    </source>
</evidence>